<comment type="caution">
    <text evidence="1">The sequence shown here is derived from an EMBL/GenBank/DDBJ whole genome shotgun (WGS) entry which is preliminary data.</text>
</comment>
<gene>
    <name evidence="1" type="ORF">FHS23_004069</name>
</gene>
<name>A0A839S5I9_9PSEU</name>
<proteinExistence type="predicted"/>
<protein>
    <submittedName>
        <fullName evidence="1">Uncharacterized protein</fullName>
    </submittedName>
</protein>
<reference evidence="1 2" key="1">
    <citation type="submission" date="2020-08" db="EMBL/GenBank/DDBJ databases">
        <title>Genomic Encyclopedia of Type Strains, Phase III (KMG-III): the genomes of soil and plant-associated and newly described type strains.</title>
        <authorList>
            <person name="Whitman W."/>
        </authorList>
    </citation>
    <scope>NUCLEOTIDE SEQUENCE [LARGE SCALE GENOMIC DNA]</scope>
    <source>
        <strain evidence="1 2">CECT 8577</strain>
    </source>
</reference>
<keyword evidence="2" id="KW-1185">Reference proteome</keyword>
<sequence length="79" mass="8773">MTGDDPADVSFRSTVRAAEITFLDAPETRVEFSVDTDDRTSTSGSRRVRLPDPVRAGATYRDIRIDHWITANSDVDTSI</sequence>
<organism evidence="1 2">
    <name type="scientific">Prauserella isguenensis</name>
    <dbReference type="NCBI Taxonomy" id="1470180"/>
    <lineage>
        <taxon>Bacteria</taxon>
        <taxon>Bacillati</taxon>
        <taxon>Actinomycetota</taxon>
        <taxon>Actinomycetes</taxon>
        <taxon>Pseudonocardiales</taxon>
        <taxon>Pseudonocardiaceae</taxon>
        <taxon>Prauserella</taxon>
    </lineage>
</organism>
<dbReference type="Proteomes" id="UP000550714">
    <property type="component" value="Unassembled WGS sequence"/>
</dbReference>
<dbReference type="AlphaFoldDB" id="A0A839S5I9"/>
<evidence type="ECO:0000313" key="1">
    <source>
        <dbReference type="EMBL" id="MBB3053026.1"/>
    </source>
</evidence>
<dbReference type="RefSeq" id="WP_183658342.1">
    <property type="nucleotide sequence ID" value="NZ_JACHWU010000006.1"/>
</dbReference>
<evidence type="ECO:0000313" key="2">
    <source>
        <dbReference type="Proteomes" id="UP000550714"/>
    </source>
</evidence>
<accession>A0A839S5I9</accession>
<dbReference type="EMBL" id="JACHWU010000006">
    <property type="protein sequence ID" value="MBB3053026.1"/>
    <property type="molecule type" value="Genomic_DNA"/>
</dbReference>